<dbReference type="PANTHER" id="PTHR14234:SF19">
    <property type="entry name" value="RIM-BINDING PROTEIN, ISOFORM F"/>
    <property type="match status" value="1"/>
</dbReference>
<dbReference type="Pfam" id="PF25523">
    <property type="entry name" value="Ig_RIMBP2"/>
    <property type="match status" value="1"/>
</dbReference>
<dbReference type="InterPro" id="IPR035755">
    <property type="entry name" value="RIM-BP_SH3_3"/>
</dbReference>
<dbReference type="InterPro" id="IPR036116">
    <property type="entry name" value="FN3_sf"/>
</dbReference>
<evidence type="ECO:0000259" key="7">
    <source>
        <dbReference type="PROSITE" id="PS50853"/>
    </source>
</evidence>
<evidence type="ECO:0000256" key="5">
    <source>
        <dbReference type="SAM" id="MobiDB-lite"/>
    </source>
</evidence>
<dbReference type="PRINTS" id="PR00452">
    <property type="entry name" value="SH3DOMAIN"/>
</dbReference>
<name>A0AAV2TEH8_CALDB</name>
<protein>
    <recommendedName>
        <fullName evidence="10">SH3 domain-containing protein</fullName>
    </recommendedName>
</protein>
<dbReference type="SUPFAM" id="SSF49265">
    <property type="entry name" value="Fibronectin type III"/>
    <property type="match status" value="1"/>
</dbReference>
<feature type="compositionally biased region" description="Polar residues" evidence="5">
    <location>
        <begin position="952"/>
        <end position="970"/>
    </location>
</feature>
<dbReference type="GO" id="GO:0045202">
    <property type="term" value="C:synapse"/>
    <property type="evidence" value="ECO:0007669"/>
    <property type="project" value="GOC"/>
</dbReference>
<evidence type="ECO:0000313" key="9">
    <source>
        <dbReference type="Proteomes" id="UP001497525"/>
    </source>
</evidence>
<dbReference type="SUPFAM" id="SSF50044">
    <property type="entry name" value="SH3-domain"/>
    <property type="match status" value="2"/>
</dbReference>
<evidence type="ECO:0000256" key="1">
    <source>
        <dbReference type="ARBA" id="ARBA00010749"/>
    </source>
</evidence>
<dbReference type="InterPro" id="IPR003961">
    <property type="entry name" value="FN3_dom"/>
</dbReference>
<dbReference type="SMART" id="SM00326">
    <property type="entry name" value="SH3"/>
    <property type="match status" value="2"/>
</dbReference>
<reference evidence="8" key="1">
    <citation type="submission" date="2024-06" db="EMBL/GenBank/DDBJ databases">
        <authorList>
            <person name="Liu X."/>
            <person name="Lenzi L."/>
            <person name="Haldenby T S."/>
            <person name="Uol C."/>
        </authorList>
    </citation>
    <scope>NUCLEOTIDE SEQUENCE</scope>
</reference>
<feature type="compositionally biased region" description="Polar residues" evidence="5">
    <location>
        <begin position="578"/>
        <end position="595"/>
    </location>
</feature>
<dbReference type="Proteomes" id="UP001497525">
    <property type="component" value="Unassembled WGS sequence"/>
</dbReference>
<dbReference type="EMBL" id="CAXLJL010000268">
    <property type="protein sequence ID" value="CAL5135758.1"/>
    <property type="molecule type" value="Genomic_DNA"/>
</dbReference>
<dbReference type="PROSITE" id="PS50002">
    <property type="entry name" value="SH3"/>
    <property type="match status" value="2"/>
</dbReference>
<feature type="region of interest" description="Disordered" evidence="5">
    <location>
        <begin position="995"/>
        <end position="1048"/>
    </location>
</feature>
<dbReference type="InterPro" id="IPR035753">
    <property type="entry name" value="RIM-BP_SH3_2"/>
</dbReference>
<keyword evidence="3" id="KW-0677">Repeat</keyword>
<dbReference type="CDD" id="cd12013">
    <property type="entry name" value="SH3_RIM-BP_3"/>
    <property type="match status" value="1"/>
</dbReference>
<feature type="compositionally biased region" description="Polar residues" evidence="5">
    <location>
        <begin position="453"/>
        <end position="463"/>
    </location>
</feature>
<comment type="caution">
    <text evidence="8">The sequence shown here is derived from an EMBL/GenBank/DDBJ whole genome shotgun (WGS) entry which is preliminary data.</text>
</comment>
<evidence type="ECO:0000256" key="2">
    <source>
        <dbReference type="ARBA" id="ARBA00022443"/>
    </source>
</evidence>
<evidence type="ECO:0000256" key="3">
    <source>
        <dbReference type="ARBA" id="ARBA00022737"/>
    </source>
</evidence>
<feature type="region of interest" description="Disordered" evidence="5">
    <location>
        <begin position="934"/>
        <end position="974"/>
    </location>
</feature>
<dbReference type="CDD" id="cd00063">
    <property type="entry name" value="FN3"/>
    <property type="match status" value="1"/>
</dbReference>
<dbReference type="InterPro" id="IPR036028">
    <property type="entry name" value="SH3-like_dom_sf"/>
</dbReference>
<organism evidence="8 9">
    <name type="scientific">Calicophoron daubneyi</name>
    <name type="common">Rumen fluke</name>
    <name type="synonym">Paramphistomum daubneyi</name>
    <dbReference type="NCBI Taxonomy" id="300641"/>
    <lineage>
        <taxon>Eukaryota</taxon>
        <taxon>Metazoa</taxon>
        <taxon>Spiralia</taxon>
        <taxon>Lophotrochozoa</taxon>
        <taxon>Platyhelminthes</taxon>
        <taxon>Trematoda</taxon>
        <taxon>Digenea</taxon>
        <taxon>Plagiorchiida</taxon>
        <taxon>Pronocephalata</taxon>
        <taxon>Paramphistomoidea</taxon>
        <taxon>Paramphistomidae</taxon>
        <taxon>Calicophoron</taxon>
    </lineage>
</organism>
<feature type="domain" description="SH3" evidence="6">
    <location>
        <begin position="630"/>
        <end position="698"/>
    </location>
</feature>
<evidence type="ECO:0000313" key="8">
    <source>
        <dbReference type="EMBL" id="CAL5135758.1"/>
    </source>
</evidence>
<keyword evidence="2 4" id="KW-0728">SH3 domain</keyword>
<dbReference type="PROSITE" id="PS50853">
    <property type="entry name" value="FN3"/>
    <property type="match status" value="1"/>
</dbReference>
<dbReference type="InterPro" id="IPR001452">
    <property type="entry name" value="SH3_domain"/>
</dbReference>
<dbReference type="InterPro" id="IPR057884">
    <property type="entry name" value="FN3_RIM-BP1/2/3"/>
</dbReference>
<feature type="compositionally biased region" description="Polar residues" evidence="5">
    <location>
        <begin position="1002"/>
        <end position="1016"/>
    </location>
</feature>
<dbReference type="GO" id="GO:0007274">
    <property type="term" value="P:neuromuscular synaptic transmission"/>
    <property type="evidence" value="ECO:0007669"/>
    <property type="project" value="TreeGrafter"/>
</dbReference>
<gene>
    <name evidence="8" type="ORF">CDAUBV1_LOCUS9874</name>
</gene>
<dbReference type="CDD" id="cd12012">
    <property type="entry name" value="SH3_RIM-BP_2"/>
    <property type="match status" value="1"/>
</dbReference>
<dbReference type="FunFam" id="2.30.30.40:FF:000023">
    <property type="entry name" value="RIMS-binding protein 2 isoform F"/>
    <property type="match status" value="1"/>
</dbReference>
<feature type="region of interest" description="Disordered" evidence="5">
    <location>
        <begin position="792"/>
        <end position="851"/>
    </location>
</feature>
<dbReference type="Gene3D" id="2.60.40.10">
    <property type="entry name" value="Immunoglobulins"/>
    <property type="match status" value="1"/>
</dbReference>
<evidence type="ECO:0008006" key="10">
    <source>
        <dbReference type="Google" id="ProtNLM"/>
    </source>
</evidence>
<feature type="domain" description="Fibronectin type-III" evidence="7">
    <location>
        <begin position="85"/>
        <end position="172"/>
    </location>
</feature>
<evidence type="ECO:0000256" key="4">
    <source>
        <dbReference type="PROSITE-ProRule" id="PRU00192"/>
    </source>
</evidence>
<dbReference type="InterPro" id="IPR013783">
    <property type="entry name" value="Ig-like_fold"/>
</dbReference>
<dbReference type="AlphaFoldDB" id="A0AAV2TEH8"/>
<feature type="region of interest" description="Disordered" evidence="5">
    <location>
        <begin position="552"/>
        <end position="595"/>
    </location>
</feature>
<dbReference type="FunFam" id="2.30.30.40:FF:000016">
    <property type="entry name" value="RIMS-binding protein 2 isoform X2"/>
    <property type="match status" value="1"/>
</dbReference>
<dbReference type="SMART" id="SM00060">
    <property type="entry name" value="FN3"/>
    <property type="match status" value="1"/>
</dbReference>
<proteinExistence type="inferred from homology"/>
<dbReference type="PANTHER" id="PTHR14234">
    <property type="entry name" value="RIM BINDING PROTEIN-RELATED"/>
    <property type="match status" value="1"/>
</dbReference>
<comment type="similarity">
    <text evidence="1">Belongs to the RIMBP family.</text>
</comment>
<evidence type="ECO:0000259" key="6">
    <source>
        <dbReference type="PROSITE" id="PS50002"/>
    </source>
</evidence>
<dbReference type="Pfam" id="PF07653">
    <property type="entry name" value="SH3_2"/>
    <property type="match status" value="2"/>
</dbReference>
<sequence length="1048" mass="114311">MEVGPHYKRLLSLQLNHSWDASPPIGDETTPRVCQFHASGYCSGGQFGVSSFLAPHRISVRAICTKGQSKDAQCTLVVGKGMTATPGRLRATQIGTKSAKLSWIPGNSNFWHRVYLNQYEIHTCPPGVYKILLTDLTPDTLHRVCVQAVPQSAGIPEPQESPPIWINNIRSGVDTKNLAAFIEFRTLPIGLPDPPTHVQLEPGPQDDMLLVTWVPVPQDARAAADAKAAGATSTLPVQGYTVCLNDQVIEEVDGASNDHAILSLKHLKDHLERTLGLFQSPPFHGALNYPSSENYPDIPTQFYSPPADDHSQPLFITVHSTVPASSVGQGIDLVDAVSNGSRGKNFDILKGSGGPGSLPVCLTPEILVACAGSLEAAVRVFGERLSQQLGINEQSATRAGVPLRLTVEGPSSPAPTTQSDHTTGMEAGLVTVSADASARKPNPTADAIGSAEYRSQPSSSVMTSVPEIRVQPDPARHGPTRPSRSRYMNNYTPSEDHRRVTSQAPTGPPSNEFRQARASSPAINPMTSGSRYASVIRNPSAQTLDLTASRHPGVYSSNAVRPRPGLPVDATGEYVSSRGKTQPTQMPQSRQTQSPPQVMAQTKGFHQSVGKGLTMLPGESGPHQPVNDTRPMRMVIALYDYDPAIMSPNPDAAQEELPFREGQVIKIFGECDEDGFFWGECNGLRGLVPSNMVSKPDREPNTEPAAPRTDRQIAYDRRYANATESTALPPGQLTRPRASEQTQRPLNPPLSHYESARKFGPPSYADTRKPGPPPPNEPMVQISSAYESRLLARPSHPSEIGSSNLNVREYDDTQRPGGYSRPPTNTSSLTDYPDTGQRPHNYRRQPGTEAMSMSTPVISERISQAPIARCMVAIYDYDPQLLSPNADAEMELSFQTGDQITVYGEMDEDGFYSGELADGRRGLVPSNFLRELPGGSERQVQRSLMIRDNRNRVSQRSLEPNEKGSGNSERAQNHAKETNQQYLLSAPQAENYTEDQRLQNKPMPSTNLPRVSSNVQKDSDIPYRAGNNQDGEQRPLHYPLGRNSFQRE</sequence>
<feature type="region of interest" description="Disordered" evidence="5">
    <location>
        <begin position="692"/>
        <end position="780"/>
    </location>
</feature>
<dbReference type="InterPro" id="IPR040325">
    <property type="entry name" value="RIMBP1/2/3"/>
</dbReference>
<feature type="compositionally biased region" description="Basic and acidic residues" evidence="5">
    <location>
        <begin position="708"/>
        <end position="719"/>
    </location>
</feature>
<dbReference type="Gene3D" id="2.30.30.40">
    <property type="entry name" value="SH3 Domains"/>
    <property type="match status" value="2"/>
</dbReference>
<accession>A0AAV2TEH8</accession>
<feature type="region of interest" description="Disordered" evidence="5">
    <location>
        <begin position="404"/>
        <end position="524"/>
    </location>
</feature>
<feature type="domain" description="SH3" evidence="6">
    <location>
        <begin position="866"/>
        <end position="934"/>
    </location>
</feature>